<feature type="domain" description="4Fe-4S ferredoxin-type" evidence="5">
    <location>
        <begin position="447"/>
        <end position="476"/>
    </location>
</feature>
<dbReference type="Gene3D" id="3.30.70.20">
    <property type="match status" value="2"/>
</dbReference>
<evidence type="ECO:0000256" key="4">
    <source>
        <dbReference type="ARBA" id="ARBA00023014"/>
    </source>
</evidence>
<proteinExistence type="predicted"/>
<keyword evidence="7" id="KW-1185">Reference proteome</keyword>
<evidence type="ECO:0000313" key="7">
    <source>
        <dbReference type="Proteomes" id="UP000005744"/>
    </source>
</evidence>
<dbReference type="InterPro" id="IPR050572">
    <property type="entry name" value="Fe-S_Ferredoxin"/>
</dbReference>
<keyword evidence="4" id="KW-0411">Iron-sulfur</keyword>
<dbReference type="HOGENOM" id="CLU_022482_1_0_6"/>
<keyword evidence="2" id="KW-0479">Metal-binding</keyword>
<name>I3CL62_9GAMM</name>
<reference evidence="6 7" key="1">
    <citation type="submission" date="2011-11" db="EMBL/GenBank/DDBJ databases">
        <title>Improved High-Quality Draft sequence of Beggiatoa alba B18lD.</title>
        <authorList>
            <consortium name="US DOE Joint Genome Institute"/>
            <person name="Lucas S."/>
            <person name="Han J."/>
            <person name="Lapidus A."/>
            <person name="Cheng J.-F."/>
            <person name="Goodwin L."/>
            <person name="Pitluck S."/>
            <person name="Peters L."/>
            <person name="Mikhailova N."/>
            <person name="Held B."/>
            <person name="Detter J.C."/>
            <person name="Han C."/>
            <person name="Tapia R."/>
            <person name="Land M."/>
            <person name="Hauser L."/>
            <person name="Kyrpides N."/>
            <person name="Ivanova N."/>
            <person name="Pagani I."/>
            <person name="Samuel K."/>
            <person name="Teske A."/>
            <person name="Mueller J."/>
            <person name="Woyke T."/>
        </authorList>
    </citation>
    <scope>NUCLEOTIDE SEQUENCE [LARGE SCALE GENOMIC DNA]</scope>
    <source>
        <strain evidence="6 7">B18LD</strain>
    </source>
</reference>
<dbReference type="Pfam" id="PF12837">
    <property type="entry name" value="Fer4_6"/>
    <property type="match status" value="1"/>
</dbReference>
<dbReference type="PANTHER" id="PTHR43687">
    <property type="entry name" value="ADENYLYLSULFATE REDUCTASE, BETA SUBUNIT"/>
    <property type="match status" value="1"/>
</dbReference>
<dbReference type="SUPFAM" id="SSF54862">
    <property type="entry name" value="4Fe-4S ferredoxins"/>
    <property type="match status" value="1"/>
</dbReference>
<organism evidence="6 7">
    <name type="scientific">Beggiatoa alba B18LD</name>
    <dbReference type="NCBI Taxonomy" id="395493"/>
    <lineage>
        <taxon>Bacteria</taxon>
        <taxon>Pseudomonadati</taxon>
        <taxon>Pseudomonadota</taxon>
        <taxon>Gammaproteobacteria</taxon>
        <taxon>Thiotrichales</taxon>
        <taxon>Thiotrichaceae</taxon>
        <taxon>Beggiatoa</taxon>
    </lineage>
</organism>
<keyword evidence="1" id="KW-0004">4Fe-4S</keyword>
<dbReference type="InterPro" id="IPR017896">
    <property type="entry name" value="4Fe4S_Fe-S-bd"/>
</dbReference>
<dbReference type="eggNOG" id="COG1148">
    <property type="taxonomic scope" value="Bacteria"/>
</dbReference>
<evidence type="ECO:0000256" key="2">
    <source>
        <dbReference type="ARBA" id="ARBA00022723"/>
    </source>
</evidence>
<dbReference type="InterPro" id="IPR017900">
    <property type="entry name" value="4Fe4S_Fe_S_CS"/>
</dbReference>
<dbReference type="Proteomes" id="UP000005744">
    <property type="component" value="Unassembled WGS sequence"/>
</dbReference>
<protein>
    <recommendedName>
        <fullName evidence="5">4Fe-4S ferredoxin-type domain-containing protein</fullName>
    </recommendedName>
</protein>
<accession>I3CL62</accession>
<dbReference type="AlphaFoldDB" id="I3CL62"/>
<feature type="domain" description="4Fe-4S ferredoxin-type" evidence="5">
    <location>
        <begin position="416"/>
        <end position="445"/>
    </location>
</feature>
<dbReference type="STRING" id="395493.BegalDRAFT_3547"/>
<dbReference type="PROSITE" id="PS51379">
    <property type="entry name" value="4FE4S_FER_2"/>
    <property type="match status" value="3"/>
</dbReference>
<dbReference type="PROSITE" id="PS00198">
    <property type="entry name" value="4FE4S_FER_1"/>
    <property type="match status" value="2"/>
</dbReference>
<dbReference type="GO" id="GO:0046872">
    <property type="term" value="F:metal ion binding"/>
    <property type="evidence" value="ECO:0007669"/>
    <property type="project" value="UniProtKB-KW"/>
</dbReference>
<gene>
    <name evidence="6" type="ORF">BegalDRAFT_3547</name>
</gene>
<dbReference type="OrthoDB" id="9808559at2"/>
<dbReference type="GO" id="GO:0051539">
    <property type="term" value="F:4 iron, 4 sulfur cluster binding"/>
    <property type="evidence" value="ECO:0007669"/>
    <property type="project" value="UniProtKB-KW"/>
</dbReference>
<evidence type="ECO:0000256" key="1">
    <source>
        <dbReference type="ARBA" id="ARBA00022485"/>
    </source>
</evidence>
<dbReference type="Pfam" id="PF00037">
    <property type="entry name" value="Fer4"/>
    <property type="match status" value="2"/>
</dbReference>
<dbReference type="PANTHER" id="PTHR43687:SF4">
    <property type="entry name" value="BLR5484 PROTEIN"/>
    <property type="match status" value="1"/>
</dbReference>
<evidence type="ECO:0000313" key="6">
    <source>
        <dbReference type="EMBL" id="EIJ44355.1"/>
    </source>
</evidence>
<evidence type="ECO:0000259" key="5">
    <source>
        <dbReference type="PROSITE" id="PS51379"/>
    </source>
</evidence>
<dbReference type="RefSeq" id="WP_002692358.1">
    <property type="nucleotide sequence ID" value="NZ_JH600070.1"/>
</dbReference>
<sequence length="549" mass="60514">MNNLSFDLLQTTQHGKARLQALTVAEQIAYMPTTLVEFNSAGRLLIVGTAAQTLPIAQRLSTSLSCLVLITSGEIVIPDTHAFIVLAGKIQSCTGFLGQFELSVKQANTLFNPATYYKQPAQYIDLILDFSENSLFSREIPPLGYFAPKNDSEALEKAILDLQEAVGTFDKPKFFNYLQNICAHGNSGKVGCTNCINACPTEAIISIGDKIAVNPNLCQGAGSCATVCPTGAIHYLYPKPSDTLTKLRKLLKTYHEAGGTHACILFYDEILQARLDELLLQLPESVLPFSVEEVGSVGIEIWLACFAYGADKIVLFTKSTTAPMVKTAVETQLSYAIALITALGYADDALLFTADEAYLLEKNAQISKFSPQAFKFASFAGLDEKRTTLKLAIEHLYQHAPQQPELIALPEGAPFGEIHVNSEACTLCMSCVVVCPSNALSDGQNLPQLHFNESLCVQCHLCERTCPESAIQLQARYLFQQREQTRLLYEEPPFCCISCGKPFATQSVIRRIIDKLKGHKMFQDEVALKRLEMCEDCRVRDLFTVERSK</sequence>
<evidence type="ECO:0000256" key="3">
    <source>
        <dbReference type="ARBA" id="ARBA00023004"/>
    </source>
</evidence>
<feature type="domain" description="4Fe-4S ferredoxin-type" evidence="5">
    <location>
        <begin position="209"/>
        <end position="239"/>
    </location>
</feature>
<keyword evidence="3" id="KW-0408">Iron</keyword>
<dbReference type="EMBL" id="JH600070">
    <property type="protein sequence ID" value="EIJ44355.1"/>
    <property type="molecule type" value="Genomic_DNA"/>
</dbReference>